<keyword evidence="3" id="KW-1185">Reference proteome</keyword>
<keyword evidence="1" id="KW-0472">Membrane</keyword>
<dbReference type="SMART" id="SM01375">
    <property type="entry name" value="Dynein_light"/>
    <property type="match status" value="1"/>
</dbReference>
<evidence type="ECO:0000256" key="1">
    <source>
        <dbReference type="SAM" id="Phobius"/>
    </source>
</evidence>
<dbReference type="InterPro" id="IPR037177">
    <property type="entry name" value="DLC_sf"/>
</dbReference>
<feature type="transmembrane region" description="Helical" evidence="1">
    <location>
        <begin position="86"/>
        <end position="110"/>
    </location>
</feature>
<dbReference type="InterPro" id="IPR001372">
    <property type="entry name" value="Dynein_light_chain_typ-1/2"/>
</dbReference>
<evidence type="ECO:0000313" key="3">
    <source>
        <dbReference type="Proteomes" id="UP000285301"/>
    </source>
</evidence>
<dbReference type="GO" id="GO:0007017">
    <property type="term" value="P:microtubule-based process"/>
    <property type="evidence" value="ECO:0007669"/>
    <property type="project" value="InterPro"/>
</dbReference>
<dbReference type="PANTHER" id="PTHR11886">
    <property type="entry name" value="DYNEIN LIGHT CHAIN"/>
    <property type="match status" value="1"/>
</dbReference>
<dbReference type="EMBL" id="NCKU01001243">
    <property type="protein sequence ID" value="RWS12634.1"/>
    <property type="molecule type" value="Genomic_DNA"/>
</dbReference>
<dbReference type="FunFam" id="3.30.740.10:FF:000006">
    <property type="entry name" value="Dynein light chain"/>
    <property type="match status" value="1"/>
</dbReference>
<feature type="transmembrane region" description="Helical" evidence="1">
    <location>
        <begin position="122"/>
        <end position="149"/>
    </location>
</feature>
<keyword evidence="1" id="KW-1133">Transmembrane helix</keyword>
<feature type="non-terminal residue" evidence="2">
    <location>
        <position position="1"/>
    </location>
</feature>
<accession>A0A443RBI8</accession>
<name>A0A443RBI8_9ACAR</name>
<evidence type="ECO:0000313" key="2">
    <source>
        <dbReference type="EMBL" id="RWS12634.1"/>
    </source>
</evidence>
<evidence type="ECO:0008006" key="4">
    <source>
        <dbReference type="Google" id="ProtNLM"/>
    </source>
</evidence>
<protein>
    <recommendedName>
        <fullName evidence="4">Dynein light chain</fullName>
    </recommendedName>
</protein>
<feature type="transmembrane region" description="Helical" evidence="1">
    <location>
        <begin position="186"/>
        <end position="210"/>
    </location>
</feature>
<reference evidence="2 3" key="1">
    <citation type="journal article" date="2018" name="Gigascience">
        <title>Genomes of trombidid mites reveal novel predicted allergens and laterally-transferred genes associated with secondary metabolism.</title>
        <authorList>
            <person name="Dong X."/>
            <person name="Chaisiri K."/>
            <person name="Xia D."/>
            <person name="Armstrong S.D."/>
            <person name="Fang Y."/>
            <person name="Donnelly M.J."/>
            <person name="Kadowaki T."/>
            <person name="McGarry J.W."/>
            <person name="Darby A.C."/>
            <person name="Makepeace B.L."/>
        </authorList>
    </citation>
    <scope>NUCLEOTIDE SEQUENCE [LARGE SCALE GENOMIC DNA]</scope>
    <source>
        <strain evidence="2">UoL-WK</strain>
    </source>
</reference>
<gene>
    <name evidence="2" type="ORF">B4U79_11142</name>
</gene>
<dbReference type="Proteomes" id="UP000285301">
    <property type="component" value="Unassembled WGS sequence"/>
</dbReference>
<sequence>TIASNLLLAPSLIAKYGSDIRLKQMADCTELNQEVNFLKLVSSQWLTKRTNSDHLKLEPKSDFIETERFREEIDSLIVELWSSRTVLFLSVAFVIIYVISWGWMSCVIKNRRHMREVSLKTVLLLAVFAAVDIVASGGFVLVRLVMYIIKEKEFRIVSTTTELSQLSAVAAFHLSTLESSAASTDVLVSILIGGLTALRIYSVIGAVFFYNKVRKRKGEQKHISSSNNEGSDIQISKNVNGYASTSSPKSHKIGRNTTERRAFSLTATSSVADEETISSELKVQAAEMPLHMQKAAIKCASQACHIFTTEKHIAESIKQDFDSQFKPTWHCIVGRNWGSCVTHSKHCYIRLLYKDLTILLYKSS</sequence>
<dbReference type="PANTHER" id="PTHR11886:SF35">
    <property type="entry name" value="DYNEIN LIGHT CHAIN"/>
    <property type="match status" value="1"/>
</dbReference>
<dbReference type="OrthoDB" id="10033309at2759"/>
<dbReference type="AlphaFoldDB" id="A0A443RBI8"/>
<keyword evidence="1" id="KW-0812">Transmembrane</keyword>
<dbReference type="GO" id="GO:0045505">
    <property type="term" value="F:dynein intermediate chain binding"/>
    <property type="evidence" value="ECO:0007669"/>
    <property type="project" value="TreeGrafter"/>
</dbReference>
<dbReference type="Pfam" id="PF01221">
    <property type="entry name" value="Dynein_light"/>
    <property type="match status" value="1"/>
</dbReference>
<proteinExistence type="predicted"/>
<comment type="caution">
    <text evidence="2">The sequence shown here is derived from an EMBL/GenBank/DDBJ whole genome shotgun (WGS) entry which is preliminary data.</text>
</comment>
<organism evidence="2 3">
    <name type="scientific">Dinothrombium tinctorium</name>
    <dbReference type="NCBI Taxonomy" id="1965070"/>
    <lineage>
        <taxon>Eukaryota</taxon>
        <taxon>Metazoa</taxon>
        <taxon>Ecdysozoa</taxon>
        <taxon>Arthropoda</taxon>
        <taxon>Chelicerata</taxon>
        <taxon>Arachnida</taxon>
        <taxon>Acari</taxon>
        <taxon>Acariformes</taxon>
        <taxon>Trombidiformes</taxon>
        <taxon>Prostigmata</taxon>
        <taxon>Anystina</taxon>
        <taxon>Parasitengona</taxon>
        <taxon>Trombidioidea</taxon>
        <taxon>Trombidiidae</taxon>
        <taxon>Dinothrombium</taxon>
    </lineage>
</organism>
<dbReference type="Gene3D" id="3.30.740.10">
    <property type="entry name" value="Protein Inhibitor Of Neuronal Nitric Oxide Synthase"/>
    <property type="match status" value="1"/>
</dbReference>
<dbReference type="STRING" id="1965070.A0A443RBI8"/>
<dbReference type="SUPFAM" id="SSF54648">
    <property type="entry name" value="DLC"/>
    <property type="match status" value="1"/>
</dbReference>
<dbReference type="GO" id="GO:0005868">
    <property type="term" value="C:cytoplasmic dynein complex"/>
    <property type="evidence" value="ECO:0007669"/>
    <property type="project" value="TreeGrafter"/>
</dbReference>